<evidence type="ECO:0000313" key="1">
    <source>
        <dbReference type="EMBL" id="MFC7408866.1"/>
    </source>
</evidence>
<proteinExistence type="predicted"/>
<reference evidence="2" key="1">
    <citation type="journal article" date="2019" name="Int. J. Syst. Evol. Microbiol.">
        <title>The Global Catalogue of Microorganisms (GCM) 10K type strain sequencing project: providing services to taxonomists for standard genome sequencing and annotation.</title>
        <authorList>
            <consortium name="The Broad Institute Genomics Platform"/>
            <consortium name="The Broad Institute Genome Sequencing Center for Infectious Disease"/>
            <person name="Wu L."/>
            <person name="Ma J."/>
        </authorList>
    </citation>
    <scope>NUCLEOTIDE SEQUENCE [LARGE SCALE GENOMIC DNA]</scope>
    <source>
        <strain evidence="2">CGMCC 1.12371</strain>
    </source>
</reference>
<organism evidence="1 2">
    <name type="scientific">Hydrogenophaga atypica</name>
    <dbReference type="NCBI Taxonomy" id="249409"/>
    <lineage>
        <taxon>Bacteria</taxon>
        <taxon>Pseudomonadati</taxon>
        <taxon>Pseudomonadota</taxon>
        <taxon>Betaproteobacteria</taxon>
        <taxon>Burkholderiales</taxon>
        <taxon>Comamonadaceae</taxon>
        <taxon>Hydrogenophaga</taxon>
    </lineage>
</organism>
<dbReference type="Proteomes" id="UP001596501">
    <property type="component" value="Unassembled WGS sequence"/>
</dbReference>
<name>A0ABW2QHG2_9BURK</name>
<dbReference type="RefSeq" id="WP_382221776.1">
    <property type="nucleotide sequence ID" value="NZ_JBHTCA010000004.1"/>
</dbReference>
<evidence type="ECO:0000313" key="2">
    <source>
        <dbReference type="Proteomes" id="UP001596501"/>
    </source>
</evidence>
<dbReference type="EMBL" id="JBHTCA010000004">
    <property type="protein sequence ID" value="MFC7408866.1"/>
    <property type="molecule type" value="Genomic_DNA"/>
</dbReference>
<accession>A0ABW2QHG2</accession>
<sequence length="239" mass="26950">MNLIKYYGDLVGRQGLIVAGLNSNKKSLETFTAAHNYLTDYESLRVAIDDRPEKAVADLALKEYQFSLLALASGQYRYAFGGLRLFFELMLSVVRFSAHEIDLRMWLCDSKDINWESLKNLDSGVFSVNFMRAFNPAFAEFGRQFSAISESVYRECSEYVHGNAGTHTLLPSEIAFDETAHLAWCEKSAAMRQAIVFAFAARYLNYVSPEGMRRMESVVVDVVGYLSPVQMVYGKSCEA</sequence>
<keyword evidence="2" id="KW-1185">Reference proteome</keyword>
<comment type="caution">
    <text evidence="1">The sequence shown here is derived from an EMBL/GenBank/DDBJ whole genome shotgun (WGS) entry which is preliminary data.</text>
</comment>
<protein>
    <submittedName>
        <fullName evidence="1">Uncharacterized protein</fullName>
    </submittedName>
</protein>
<gene>
    <name evidence="1" type="ORF">ACFQPB_08340</name>
</gene>